<dbReference type="Proteomes" id="UP000439986">
    <property type="component" value="Unassembled WGS sequence"/>
</dbReference>
<dbReference type="GO" id="GO:0000160">
    <property type="term" value="P:phosphorelay signal transduction system"/>
    <property type="evidence" value="ECO:0007669"/>
    <property type="project" value="UniProtKB-KW"/>
</dbReference>
<dbReference type="EMBL" id="WKJL01000006">
    <property type="protein sequence ID" value="MRW84563.1"/>
    <property type="molecule type" value="Genomic_DNA"/>
</dbReference>
<evidence type="ECO:0000313" key="4">
    <source>
        <dbReference type="Proteomes" id="UP000439986"/>
    </source>
</evidence>
<feature type="domain" description="HPt" evidence="2">
    <location>
        <begin position="19"/>
        <end position="107"/>
    </location>
</feature>
<name>A0A844CW15_9BURK</name>
<keyword evidence="4" id="KW-1185">Reference proteome</keyword>
<evidence type="ECO:0000313" key="3">
    <source>
        <dbReference type="EMBL" id="MRW84563.1"/>
    </source>
</evidence>
<dbReference type="Gene3D" id="1.20.120.160">
    <property type="entry name" value="HPT domain"/>
    <property type="match status" value="1"/>
</dbReference>
<protein>
    <submittedName>
        <fullName evidence="3">Hpt domain-containing protein</fullName>
    </submittedName>
</protein>
<evidence type="ECO:0000256" key="1">
    <source>
        <dbReference type="ARBA" id="ARBA00023012"/>
    </source>
</evidence>
<keyword evidence="1" id="KW-0902">Two-component regulatory system</keyword>
<sequence>MATPVDPDFRARLAALNDKFAATVPGTLDKIRAALAACVAENVAAGAAPSQAALHQLHEVLHGVAGSAGTFGFAVFGQESRRIEQMVRAVLGSGEGWAPVVPEVEKLLVWAARDAKASQYD</sequence>
<dbReference type="Pfam" id="PF01627">
    <property type="entry name" value="Hpt"/>
    <property type="match status" value="1"/>
</dbReference>
<dbReference type="InterPro" id="IPR036641">
    <property type="entry name" value="HPT_dom_sf"/>
</dbReference>
<dbReference type="InterPro" id="IPR008207">
    <property type="entry name" value="Sig_transdc_His_kin_Hpt_dom"/>
</dbReference>
<accession>A0A844CW15</accession>
<proteinExistence type="predicted"/>
<dbReference type="SUPFAM" id="SSF47226">
    <property type="entry name" value="Histidine-containing phosphotransfer domain, HPT domain"/>
    <property type="match status" value="1"/>
</dbReference>
<dbReference type="AlphaFoldDB" id="A0A844CW15"/>
<dbReference type="RefSeq" id="WP_154357624.1">
    <property type="nucleotide sequence ID" value="NZ_WKJL01000006.1"/>
</dbReference>
<comment type="caution">
    <text evidence="3">The sequence shown here is derived from an EMBL/GenBank/DDBJ whole genome shotgun (WGS) entry which is preliminary data.</text>
</comment>
<organism evidence="3 4">
    <name type="scientific">Duganella aquatilis</name>
    <dbReference type="NCBI Taxonomy" id="2666082"/>
    <lineage>
        <taxon>Bacteria</taxon>
        <taxon>Pseudomonadati</taxon>
        <taxon>Pseudomonadota</taxon>
        <taxon>Betaproteobacteria</taxon>
        <taxon>Burkholderiales</taxon>
        <taxon>Oxalobacteraceae</taxon>
        <taxon>Telluria group</taxon>
        <taxon>Duganella</taxon>
    </lineage>
</organism>
<gene>
    <name evidence="3" type="ORF">GJ698_10745</name>
</gene>
<evidence type="ECO:0000259" key="2">
    <source>
        <dbReference type="Pfam" id="PF01627"/>
    </source>
</evidence>
<dbReference type="GO" id="GO:0004672">
    <property type="term" value="F:protein kinase activity"/>
    <property type="evidence" value="ECO:0007669"/>
    <property type="project" value="UniProtKB-ARBA"/>
</dbReference>
<reference evidence="3 4" key="1">
    <citation type="submission" date="2019-11" db="EMBL/GenBank/DDBJ databases">
        <title>Novel species isolated from a subtropical stream in China.</title>
        <authorList>
            <person name="Lu H."/>
        </authorList>
    </citation>
    <scope>NUCLEOTIDE SEQUENCE [LARGE SCALE GENOMIC DNA]</scope>
    <source>
        <strain evidence="3 4">FT26W</strain>
    </source>
</reference>